<proteinExistence type="predicted"/>
<comment type="caution">
    <text evidence="2">The sequence shown here is derived from an EMBL/GenBank/DDBJ whole genome shotgun (WGS) entry which is preliminary data.</text>
</comment>
<dbReference type="GO" id="GO:0051536">
    <property type="term" value="F:iron-sulfur cluster binding"/>
    <property type="evidence" value="ECO:0007669"/>
    <property type="project" value="InterPro"/>
</dbReference>
<reference evidence="2" key="1">
    <citation type="journal article" date="2014" name="Front. Microbiol.">
        <title>High frequency of phylogenetically diverse reductive dehalogenase-homologous genes in deep subseafloor sedimentary metagenomes.</title>
        <authorList>
            <person name="Kawai M."/>
            <person name="Futagami T."/>
            <person name="Toyoda A."/>
            <person name="Takaki Y."/>
            <person name="Nishi S."/>
            <person name="Hori S."/>
            <person name="Arai W."/>
            <person name="Tsubouchi T."/>
            <person name="Morono Y."/>
            <person name="Uchiyama I."/>
            <person name="Ito T."/>
            <person name="Fujiyama A."/>
            <person name="Inagaki F."/>
            <person name="Takami H."/>
        </authorList>
    </citation>
    <scope>NUCLEOTIDE SEQUENCE</scope>
    <source>
        <strain evidence="2">Expedition CK06-06</strain>
    </source>
</reference>
<organism evidence="2">
    <name type="scientific">marine sediment metagenome</name>
    <dbReference type="NCBI Taxonomy" id="412755"/>
    <lineage>
        <taxon>unclassified sequences</taxon>
        <taxon>metagenomes</taxon>
        <taxon>ecological metagenomes</taxon>
    </lineage>
</organism>
<dbReference type="PROSITE" id="PS51918">
    <property type="entry name" value="RADICAL_SAM"/>
    <property type="match status" value="1"/>
</dbReference>
<evidence type="ECO:0000259" key="1">
    <source>
        <dbReference type="PROSITE" id="PS51918"/>
    </source>
</evidence>
<dbReference type="GO" id="GO:0003824">
    <property type="term" value="F:catalytic activity"/>
    <property type="evidence" value="ECO:0007669"/>
    <property type="project" value="InterPro"/>
</dbReference>
<dbReference type="Gene3D" id="3.80.30.20">
    <property type="entry name" value="tm_1862 like domain"/>
    <property type="match status" value="1"/>
</dbReference>
<dbReference type="Pfam" id="PF04055">
    <property type="entry name" value="Radical_SAM"/>
    <property type="match status" value="1"/>
</dbReference>
<gene>
    <name evidence="2" type="ORF">S06H3_07581</name>
</gene>
<name>X1L0C7_9ZZZZ</name>
<dbReference type="InterPro" id="IPR006638">
    <property type="entry name" value="Elp3/MiaA/NifB-like_rSAM"/>
</dbReference>
<dbReference type="Pfam" id="PF19864">
    <property type="entry name" value="Radical_SAM_N2"/>
    <property type="match status" value="1"/>
</dbReference>
<dbReference type="EMBL" id="BARV01003086">
    <property type="protein sequence ID" value="GAH99350.1"/>
    <property type="molecule type" value="Genomic_DNA"/>
</dbReference>
<feature type="non-terminal residue" evidence="2">
    <location>
        <position position="348"/>
    </location>
</feature>
<sequence>MADFIDFFVIGEGEEVLLELLDSFRNWKRPGKEELLRQVATIPGVYVPSLYQVEYQADGLVKSITPTVPEASPTIQRRIVTKLPPPVTKPVVPYIEVVHDRGAIEIQRGCSRGCRFCQAGIIYRPVRERSQPEVVQAIGEIIANCGYSEVSLVSLSTSDYPHIDELVASLSHRYHNLALSLPSLYIDSFSVELMDSLPSHKKTGLTFAPEAGSGRLRRIINKNISEEELLKTAAAAFERGWTGFKLYFMLGLPAETMDDIEGIISLVDEVRALCRRAKGRTPQIRITLATFVPKPHTPFQWVAQESEQGLSAKHELLKQGLRRKGIRLSWQDPKVSLLEAALSRGDRR</sequence>
<dbReference type="InterPro" id="IPR007197">
    <property type="entry name" value="rSAM"/>
</dbReference>
<feature type="domain" description="Radical SAM core" evidence="1">
    <location>
        <begin position="96"/>
        <end position="327"/>
    </location>
</feature>
<dbReference type="SUPFAM" id="SSF102114">
    <property type="entry name" value="Radical SAM enzymes"/>
    <property type="match status" value="1"/>
</dbReference>
<protein>
    <recommendedName>
        <fullName evidence="1">Radical SAM core domain-containing protein</fullName>
    </recommendedName>
</protein>
<dbReference type="SFLD" id="SFLDG01082">
    <property type="entry name" value="B12-binding_domain_containing"/>
    <property type="match status" value="1"/>
</dbReference>
<dbReference type="InterPro" id="IPR058240">
    <property type="entry name" value="rSAM_sf"/>
</dbReference>
<accession>X1L0C7</accession>
<dbReference type="SMART" id="SM00729">
    <property type="entry name" value="Elp3"/>
    <property type="match status" value="1"/>
</dbReference>
<dbReference type="SFLD" id="SFLDS00029">
    <property type="entry name" value="Radical_SAM"/>
    <property type="match status" value="1"/>
</dbReference>
<dbReference type="AlphaFoldDB" id="X1L0C7"/>
<dbReference type="CDD" id="cd01335">
    <property type="entry name" value="Radical_SAM"/>
    <property type="match status" value="1"/>
</dbReference>
<dbReference type="PANTHER" id="PTHR42731:SF1">
    <property type="entry name" value="RADICAL SAM DOMAIN PROTEIN"/>
    <property type="match status" value="1"/>
</dbReference>
<dbReference type="InterPro" id="IPR045784">
    <property type="entry name" value="Radical_SAM_N2"/>
</dbReference>
<evidence type="ECO:0000313" key="2">
    <source>
        <dbReference type="EMBL" id="GAH99350.1"/>
    </source>
</evidence>
<dbReference type="PANTHER" id="PTHR42731">
    <property type="entry name" value="SLL1084 PROTEIN"/>
    <property type="match status" value="1"/>
</dbReference>
<dbReference type="InterPro" id="IPR023404">
    <property type="entry name" value="rSAM_horseshoe"/>
</dbReference>